<dbReference type="EMBL" id="BEGY01000212">
    <property type="protein sequence ID" value="GAX85986.1"/>
    <property type="molecule type" value="Genomic_DNA"/>
</dbReference>
<evidence type="ECO:0000313" key="2">
    <source>
        <dbReference type="EMBL" id="GAX85986.1"/>
    </source>
</evidence>
<gene>
    <name evidence="2" type="ORF">CEUSTIGMA_g13402.t1</name>
</gene>
<proteinExistence type="predicted"/>
<feature type="region of interest" description="Disordered" evidence="1">
    <location>
        <begin position="1"/>
        <end position="131"/>
    </location>
</feature>
<accession>A0A250XSH5</accession>
<comment type="caution">
    <text evidence="2">The sequence shown here is derived from an EMBL/GenBank/DDBJ whole genome shotgun (WGS) entry which is preliminary data.</text>
</comment>
<reference evidence="2 3" key="1">
    <citation type="submission" date="2017-08" db="EMBL/GenBank/DDBJ databases">
        <title>Acidophilic green algal genome provides insights into adaptation to an acidic environment.</title>
        <authorList>
            <person name="Hirooka S."/>
            <person name="Hirose Y."/>
            <person name="Kanesaki Y."/>
            <person name="Higuchi S."/>
            <person name="Fujiwara T."/>
            <person name="Onuma R."/>
            <person name="Era A."/>
            <person name="Ohbayashi R."/>
            <person name="Uzuka A."/>
            <person name="Nozaki H."/>
            <person name="Yoshikawa H."/>
            <person name="Miyagishima S.Y."/>
        </authorList>
    </citation>
    <scope>NUCLEOTIDE SEQUENCE [LARGE SCALE GENOMIC DNA]</scope>
    <source>
        <strain evidence="2 3">NIES-2499</strain>
    </source>
</reference>
<protein>
    <submittedName>
        <fullName evidence="2">Uncharacterized protein</fullName>
    </submittedName>
</protein>
<keyword evidence="3" id="KW-1185">Reference proteome</keyword>
<feature type="compositionally biased region" description="Acidic residues" evidence="1">
    <location>
        <begin position="26"/>
        <end position="44"/>
    </location>
</feature>
<sequence>MAELAFVEPVDDDVHDIGASTKDLFGDDEEQLEDFNVEVEEEEDTRPTTAPSETLSVEDRRAALQKLVAKQKTGDGLEKKQKKKKRDREEKEGEKPKRSRRDVERKVESQKPSKRGADDEDIPSEELWMRS</sequence>
<dbReference type="Proteomes" id="UP000232323">
    <property type="component" value="Unassembled WGS sequence"/>
</dbReference>
<feature type="compositionally biased region" description="Basic and acidic residues" evidence="1">
    <location>
        <begin position="87"/>
        <end position="117"/>
    </location>
</feature>
<dbReference type="AlphaFoldDB" id="A0A250XSH5"/>
<organism evidence="2 3">
    <name type="scientific">Chlamydomonas eustigma</name>
    <dbReference type="NCBI Taxonomy" id="1157962"/>
    <lineage>
        <taxon>Eukaryota</taxon>
        <taxon>Viridiplantae</taxon>
        <taxon>Chlorophyta</taxon>
        <taxon>core chlorophytes</taxon>
        <taxon>Chlorophyceae</taxon>
        <taxon>CS clade</taxon>
        <taxon>Chlamydomonadales</taxon>
        <taxon>Chlamydomonadaceae</taxon>
        <taxon>Chlamydomonas</taxon>
    </lineage>
</organism>
<evidence type="ECO:0000313" key="3">
    <source>
        <dbReference type="Proteomes" id="UP000232323"/>
    </source>
</evidence>
<evidence type="ECO:0000256" key="1">
    <source>
        <dbReference type="SAM" id="MobiDB-lite"/>
    </source>
</evidence>
<name>A0A250XSH5_9CHLO</name>